<organism evidence="2 3">
    <name type="scientific">Cylicocyclus nassatus</name>
    <name type="common">Nematode worm</name>
    <dbReference type="NCBI Taxonomy" id="53992"/>
    <lineage>
        <taxon>Eukaryota</taxon>
        <taxon>Metazoa</taxon>
        <taxon>Ecdysozoa</taxon>
        <taxon>Nematoda</taxon>
        <taxon>Chromadorea</taxon>
        <taxon>Rhabditida</taxon>
        <taxon>Rhabditina</taxon>
        <taxon>Rhabditomorpha</taxon>
        <taxon>Strongyloidea</taxon>
        <taxon>Strongylidae</taxon>
        <taxon>Cylicocyclus</taxon>
    </lineage>
</organism>
<evidence type="ECO:0000313" key="3">
    <source>
        <dbReference type="Proteomes" id="UP001176961"/>
    </source>
</evidence>
<dbReference type="InterPro" id="IPR035986">
    <property type="entry name" value="PKD_dom_sf"/>
</dbReference>
<reference evidence="2" key="1">
    <citation type="submission" date="2023-07" db="EMBL/GenBank/DDBJ databases">
        <authorList>
            <consortium name="CYATHOMIX"/>
        </authorList>
    </citation>
    <scope>NUCLEOTIDE SEQUENCE</scope>
    <source>
        <strain evidence="2">N/A</strain>
    </source>
</reference>
<accession>A0AA36GN61</accession>
<dbReference type="PANTHER" id="PTHR46182:SF2">
    <property type="entry name" value="FI19480P1"/>
    <property type="match status" value="1"/>
</dbReference>
<dbReference type="InterPro" id="IPR013783">
    <property type="entry name" value="Ig-like_fold"/>
</dbReference>
<dbReference type="SMART" id="SM00089">
    <property type="entry name" value="PKD"/>
    <property type="match status" value="1"/>
</dbReference>
<feature type="domain" description="PKD/Chitinase" evidence="1">
    <location>
        <begin position="3"/>
        <end position="88"/>
    </location>
</feature>
<comment type="caution">
    <text evidence="2">The sequence shown here is derived from an EMBL/GenBank/DDBJ whole genome shotgun (WGS) entry which is preliminary data.</text>
</comment>
<dbReference type="SUPFAM" id="SSF49299">
    <property type="entry name" value="PKD domain"/>
    <property type="match status" value="1"/>
</dbReference>
<protein>
    <recommendedName>
        <fullName evidence="1">PKD/Chitinase domain-containing protein</fullName>
    </recommendedName>
</protein>
<gene>
    <name evidence="2" type="ORF">CYNAS_LOCUS7184</name>
</gene>
<dbReference type="EMBL" id="CATQJL010000112">
    <property type="protein sequence ID" value="CAJ0595201.1"/>
    <property type="molecule type" value="Genomic_DNA"/>
</dbReference>
<sequence length="99" mass="10373">MGVADAGGNHTLPESSIVLNGNAKDDGSIVSYQWTQVSGPANALLVNADKAKATASGLIEGHYVLMLVVEDDGGLKANASAFISVERSKLSLIQLWLYK</sequence>
<dbReference type="AlphaFoldDB" id="A0AA36GN61"/>
<dbReference type="InterPro" id="IPR022409">
    <property type="entry name" value="PKD/Chitinase_dom"/>
</dbReference>
<name>A0AA36GN61_CYLNA</name>
<dbReference type="GO" id="GO:0031410">
    <property type="term" value="C:cytoplasmic vesicle"/>
    <property type="evidence" value="ECO:0007669"/>
    <property type="project" value="TreeGrafter"/>
</dbReference>
<dbReference type="Proteomes" id="UP001176961">
    <property type="component" value="Unassembled WGS sequence"/>
</dbReference>
<dbReference type="GO" id="GO:0016020">
    <property type="term" value="C:membrane"/>
    <property type="evidence" value="ECO:0007669"/>
    <property type="project" value="TreeGrafter"/>
</dbReference>
<dbReference type="Pfam" id="PF22352">
    <property type="entry name" value="K319L-like_PKD"/>
    <property type="match status" value="1"/>
</dbReference>
<keyword evidence="3" id="KW-1185">Reference proteome</keyword>
<dbReference type="InterPro" id="IPR029865">
    <property type="entry name" value="KIAA0319-like"/>
</dbReference>
<evidence type="ECO:0000259" key="1">
    <source>
        <dbReference type="SMART" id="SM00089"/>
    </source>
</evidence>
<dbReference type="Gene3D" id="2.60.40.10">
    <property type="entry name" value="Immunoglobulins"/>
    <property type="match status" value="1"/>
</dbReference>
<evidence type="ECO:0000313" key="2">
    <source>
        <dbReference type="EMBL" id="CAJ0595201.1"/>
    </source>
</evidence>
<proteinExistence type="predicted"/>
<dbReference type="PANTHER" id="PTHR46182">
    <property type="entry name" value="FI19480P1"/>
    <property type="match status" value="1"/>
</dbReference>
<dbReference type="GO" id="GO:0001764">
    <property type="term" value="P:neuron migration"/>
    <property type="evidence" value="ECO:0007669"/>
    <property type="project" value="TreeGrafter"/>
</dbReference>